<evidence type="ECO:0000256" key="14">
    <source>
        <dbReference type="SAM" id="MobiDB-lite"/>
    </source>
</evidence>
<keyword evidence="9" id="KW-0862">Zinc</keyword>
<dbReference type="PANTHER" id="PTHR10309:SF4">
    <property type="entry name" value="MANNOSE-6-PHOSPHATE ISOMERASE"/>
    <property type="match status" value="1"/>
</dbReference>
<dbReference type="PANTHER" id="PTHR10309">
    <property type="entry name" value="MANNOSE-6-PHOSPHATE ISOMERASE"/>
    <property type="match status" value="1"/>
</dbReference>
<comment type="function">
    <text evidence="3">Involved in the synthesis of the GDP-mannose and dolichol-phosphate-mannose required for a number of critical mannosyl transfer reactions.</text>
</comment>
<evidence type="ECO:0000256" key="5">
    <source>
        <dbReference type="ARBA" id="ARBA00010772"/>
    </source>
</evidence>
<dbReference type="GeneID" id="98159074"/>
<dbReference type="InterPro" id="IPR011051">
    <property type="entry name" value="RmlC_Cupin_sf"/>
</dbReference>
<dbReference type="NCBIfam" id="TIGR00218">
    <property type="entry name" value="manA"/>
    <property type="match status" value="1"/>
</dbReference>
<gene>
    <name evidence="17" type="ORF">BJX68DRAFT_260578</name>
</gene>
<dbReference type="EMBL" id="JBFXLR010000001">
    <property type="protein sequence ID" value="KAL2861771.1"/>
    <property type="molecule type" value="Genomic_DNA"/>
</dbReference>
<evidence type="ECO:0000256" key="6">
    <source>
        <dbReference type="ARBA" id="ARBA00011956"/>
    </source>
</evidence>
<feature type="region of interest" description="Disordered" evidence="14">
    <location>
        <begin position="67"/>
        <end position="119"/>
    </location>
</feature>
<evidence type="ECO:0000256" key="11">
    <source>
        <dbReference type="ARBA" id="ARBA00029741"/>
    </source>
</evidence>
<comment type="cofactor">
    <cofactor evidence="2">
        <name>Zn(2+)</name>
        <dbReference type="ChEBI" id="CHEBI:29105"/>
    </cofactor>
</comment>
<protein>
    <recommendedName>
        <fullName evidence="7">Mannose-6-phosphate isomerase</fullName>
        <ecNumber evidence="6">5.3.1.8</ecNumber>
    </recommendedName>
    <alternativeName>
        <fullName evidence="11">Phosphohexomutase</fullName>
    </alternativeName>
    <alternativeName>
        <fullName evidence="12">Phosphomannose isomerase</fullName>
    </alternativeName>
</protein>
<dbReference type="InterPro" id="IPR046457">
    <property type="entry name" value="PMI_typeI_cat"/>
</dbReference>
<feature type="compositionally biased region" description="Low complexity" evidence="14">
    <location>
        <begin position="9"/>
        <end position="20"/>
    </location>
</feature>
<name>A0ABR4LB56_9EURO</name>
<dbReference type="Gene3D" id="2.60.120.10">
    <property type="entry name" value="Jelly Rolls"/>
    <property type="match status" value="2"/>
</dbReference>
<evidence type="ECO:0000313" key="18">
    <source>
        <dbReference type="Proteomes" id="UP001610444"/>
    </source>
</evidence>
<organism evidence="17 18">
    <name type="scientific">Aspergillus pseudodeflectus</name>
    <dbReference type="NCBI Taxonomy" id="176178"/>
    <lineage>
        <taxon>Eukaryota</taxon>
        <taxon>Fungi</taxon>
        <taxon>Dikarya</taxon>
        <taxon>Ascomycota</taxon>
        <taxon>Pezizomycotina</taxon>
        <taxon>Eurotiomycetes</taxon>
        <taxon>Eurotiomycetidae</taxon>
        <taxon>Eurotiales</taxon>
        <taxon>Aspergillaceae</taxon>
        <taxon>Aspergillus</taxon>
        <taxon>Aspergillus subgen. Nidulantes</taxon>
    </lineage>
</organism>
<keyword evidence="18" id="KW-1185">Reference proteome</keyword>
<evidence type="ECO:0000256" key="13">
    <source>
        <dbReference type="RuleBase" id="RU004189"/>
    </source>
</evidence>
<evidence type="ECO:0000256" key="10">
    <source>
        <dbReference type="ARBA" id="ARBA00023235"/>
    </source>
</evidence>
<dbReference type="Proteomes" id="UP001610444">
    <property type="component" value="Unassembled WGS sequence"/>
</dbReference>
<comment type="catalytic activity">
    <reaction evidence="1">
        <text>D-mannose 6-phosphate = D-fructose 6-phosphate</text>
        <dbReference type="Rhea" id="RHEA:12356"/>
        <dbReference type="ChEBI" id="CHEBI:58735"/>
        <dbReference type="ChEBI" id="CHEBI:61527"/>
        <dbReference type="EC" id="5.3.1.8"/>
    </reaction>
</comment>
<sequence length="648" mass="72281">MSFTRFRKPTTSSSSSTTKPLQERQGNITFLTPTQPRPYKSSHLINDEEAVPLTDLIPTRQKSFTMKTLNPRRLSLRLKNRPQPHSAPSSSSTSPSYTSTEHKQRHIEPTAPGSIGGRTEFVYKPVRRTDYSMVVAETQQAHSQSYSQSQGPVSRYQYNYIPTGRSRGPAMGDHPAPQSRSRSRARARYDEESERCTRDLYDDLDEQPVYSRDAERARALASLQARPGRELATATLGAETYTSAAEKRRSRAAKRLTTHDPWGKKGKASLAGHLWAQTESTGVKEDETYSEMWMGTYPTVPARLLATGETLEHFLKRKPEVVGDSVRRRFQTGLPFLPKVLSFDKALPLQVHPDKRLSEQLNLKDPDQFGDPNHKPEIAVALSEFELFAGFKPLADIEALMAIKPLDQFVPAHSTFDDDLLRRICRILLELPPETVSETVSAVLSLPAESFPPEHRYVPGLIERLSKQYTESDNGALVAVLLMNYMTLQPGGAVCVPADSIHAYLRGDILECMARSDNVLATGFCPRPTRNNVELFTRALSFKPHGPDEAKLGQKKSERGELGRTIEYAPPFSEFNVLATVLKGGEEERQKPIAGPSIVVVTRGNGEMIVNGQNKLGMHEGSVFFVGEGVPIELVSRYGMQVFRPYAE</sequence>
<evidence type="ECO:0000256" key="7">
    <source>
        <dbReference type="ARBA" id="ARBA00018236"/>
    </source>
</evidence>
<evidence type="ECO:0000259" key="16">
    <source>
        <dbReference type="Pfam" id="PF20511"/>
    </source>
</evidence>
<feature type="compositionally biased region" description="Polar residues" evidence="14">
    <location>
        <begin position="24"/>
        <end position="34"/>
    </location>
</feature>
<dbReference type="Gene3D" id="1.10.441.10">
    <property type="entry name" value="Phosphomannose Isomerase, domain 2"/>
    <property type="match status" value="1"/>
</dbReference>
<dbReference type="InterPro" id="IPR046456">
    <property type="entry name" value="PMI_typeI_C"/>
</dbReference>
<evidence type="ECO:0000256" key="8">
    <source>
        <dbReference type="ARBA" id="ARBA00022723"/>
    </source>
</evidence>
<dbReference type="InterPro" id="IPR001250">
    <property type="entry name" value="Man6P_Isoase-1"/>
</dbReference>
<evidence type="ECO:0000313" key="17">
    <source>
        <dbReference type="EMBL" id="KAL2861771.1"/>
    </source>
</evidence>
<comment type="similarity">
    <text evidence="5 13">Belongs to the mannose-6-phosphate isomerase type 1 family.</text>
</comment>
<evidence type="ECO:0000256" key="3">
    <source>
        <dbReference type="ARBA" id="ARBA00002564"/>
    </source>
</evidence>
<evidence type="ECO:0000256" key="9">
    <source>
        <dbReference type="ARBA" id="ARBA00022833"/>
    </source>
</evidence>
<feature type="domain" description="Phosphomannose isomerase type I C-terminal" evidence="15">
    <location>
        <begin position="568"/>
        <end position="613"/>
    </location>
</feature>
<dbReference type="InterPro" id="IPR014710">
    <property type="entry name" value="RmlC-like_jellyroll"/>
</dbReference>
<dbReference type="PRINTS" id="PR00714">
    <property type="entry name" value="MAN6PISMRASE"/>
</dbReference>
<dbReference type="RefSeq" id="XP_070905861.1">
    <property type="nucleotide sequence ID" value="XM_071043910.1"/>
</dbReference>
<dbReference type="Pfam" id="PF01238">
    <property type="entry name" value="PMI_typeI_C"/>
    <property type="match status" value="1"/>
</dbReference>
<dbReference type="SUPFAM" id="SSF51182">
    <property type="entry name" value="RmlC-like cupins"/>
    <property type="match status" value="1"/>
</dbReference>
<comment type="caution">
    <text evidence="17">The sequence shown here is derived from an EMBL/GenBank/DDBJ whole genome shotgun (WGS) entry which is preliminary data.</text>
</comment>
<dbReference type="Pfam" id="PF20511">
    <property type="entry name" value="PMI_typeI_cat"/>
    <property type="match status" value="1"/>
</dbReference>
<evidence type="ECO:0000256" key="12">
    <source>
        <dbReference type="ARBA" id="ARBA00030762"/>
    </source>
</evidence>
<evidence type="ECO:0000256" key="1">
    <source>
        <dbReference type="ARBA" id="ARBA00000757"/>
    </source>
</evidence>
<proteinExistence type="inferred from homology"/>
<feature type="domain" description="Phosphomannose isomerase type I catalytic" evidence="16">
    <location>
        <begin position="261"/>
        <end position="394"/>
    </location>
</feature>
<dbReference type="InterPro" id="IPR016305">
    <property type="entry name" value="Mannose-6-P_Isomerase"/>
</dbReference>
<evidence type="ECO:0000256" key="2">
    <source>
        <dbReference type="ARBA" id="ARBA00001947"/>
    </source>
</evidence>
<keyword evidence="8" id="KW-0479">Metal-binding</keyword>
<reference evidence="17 18" key="1">
    <citation type="submission" date="2024-07" db="EMBL/GenBank/DDBJ databases">
        <title>Section-level genome sequencing and comparative genomics of Aspergillus sections Usti and Cavernicolus.</title>
        <authorList>
            <consortium name="Lawrence Berkeley National Laboratory"/>
            <person name="Nybo J.L."/>
            <person name="Vesth T.C."/>
            <person name="Theobald S."/>
            <person name="Frisvad J.C."/>
            <person name="Larsen T.O."/>
            <person name="Kjaerboelling I."/>
            <person name="Rothschild-Mancinelli K."/>
            <person name="Lyhne E.K."/>
            <person name="Kogle M.E."/>
            <person name="Barry K."/>
            <person name="Clum A."/>
            <person name="Na H."/>
            <person name="Ledsgaard L."/>
            <person name="Lin J."/>
            <person name="Lipzen A."/>
            <person name="Kuo A."/>
            <person name="Riley R."/>
            <person name="Mondo S."/>
            <person name="LaButti K."/>
            <person name="Haridas S."/>
            <person name="Pangalinan J."/>
            <person name="Salamov A.A."/>
            <person name="Simmons B.A."/>
            <person name="Magnuson J.K."/>
            <person name="Chen J."/>
            <person name="Drula E."/>
            <person name="Henrissat B."/>
            <person name="Wiebenga A."/>
            <person name="Lubbers R.J."/>
            <person name="Gomes A.C."/>
            <person name="Macurrencykelacurrency M.R."/>
            <person name="Stajich J."/>
            <person name="Grigoriev I.V."/>
            <person name="Mortensen U.H."/>
            <person name="De vries R.P."/>
            <person name="Baker S.E."/>
            <person name="Andersen M.R."/>
        </authorList>
    </citation>
    <scope>NUCLEOTIDE SEQUENCE [LARGE SCALE GENOMIC DNA]</scope>
    <source>
        <strain evidence="17 18">CBS 756.74</strain>
    </source>
</reference>
<feature type="compositionally biased region" description="Low complexity" evidence="14">
    <location>
        <begin position="84"/>
        <end position="99"/>
    </location>
</feature>
<comment type="pathway">
    <text evidence="4">Nucleotide-sugar biosynthesis; GDP-alpha-D-mannose biosynthesis; alpha-D-mannose 1-phosphate from D-fructose 6-phosphate: step 1/2.</text>
</comment>
<evidence type="ECO:0000256" key="4">
    <source>
        <dbReference type="ARBA" id="ARBA00004666"/>
    </source>
</evidence>
<dbReference type="EC" id="5.3.1.8" evidence="6"/>
<dbReference type="CDD" id="cd07011">
    <property type="entry name" value="cupin_PMI_type_I_N"/>
    <property type="match status" value="1"/>
</dbReference>
<feature type="region of interest" description="Disordered" evidence="14">
    <location>
        <begin position="163"/>
        <end position="194"/>
    </location>
</feature>
<accession>A0ABR4LB56</accession>
<keyword evidence="10" id="KW-0413">Isomerase</keyword>
<evidence type="ECO:0000259" key="15">
    <source>
        <dbReference type="Pfam" id="PF01238"/>
    </source>
</evidence>
<feature type="region of interest" description="Disordered" evidence="14">
    <location>
        <begin position="1"/>
        <end position="46"/>
    </location>
</feature>